<reference evidence="6" key="1">
    <citation type="submission" date="2023-08" db="EMBL/GenBank/DDBJ databases">
        <title>A de novo genome assembly of Solanum verrucosum Schlechtendal, a Mexican diploid species geographically isolated from the other diploid A-genome species in potato relatives.</title>
        <authorList>
            <person name="Hosaka K."/>
        </authorList>
    </citation>
    <scope>NUCLEOTIDE SEQUENCE</scope>
    <source>
        <tissue evidence="6">Young leaves</tissue>
    </source>
</reference>
<keyword evidence="3" id="KW-0378">Hydrolase</keyword>
<dbReference type="Gene3D" id="3.40.395.10">
    <property type="entry name" value="Adenoviral Proteinase, Chain A"/>
    <property type="match status" value="1"/>
</dbReference>
<feature type="compositionally biased region" description="Polar residues" evidence="4">
    <location>
        <begin position="462"/>
        <end position="475"/>
    </location>
</feature>
<proteinExistence type="inferred from homology"/>
<dbReference type="GO" id="GO:0006508">
    <property type="term" value="P:proteolysis"/>
    <property type="evidence" value="ECO:0007669"/>
    <property type="project" value="UniProtKB-KW"/>
</dbReference>
<protein>
    <recommendedName>
        <fullName evidence="5">Ubiquitin-like protease family profile domain-containing protein</fullName>
    </recommendedName>
</protein>
<evidence type="ECO:0000313" key="7">
    <source>
        <dbReference type="Proteomes" id="UP001234989"/>
    </source>
</evidence>
<evidence type="ECO:0000256" key="2">
    <source>
        <dbReference type="ARBA" id="ARBA00022670"/>
    </source>
</evidence>
<dbReference type="SUPFAM" id="SSF54001">
    <property type="entry name" value="Cysteine proteinases"/>
    <property type="match status" value="1"/>
</dbReference>
<accession>A0AAF0U0H7</accession>
<sequence length="1019" mass="117287">MQSQISGSIAAMEIEKKSKFLNIPIKLDLNDELVRSGSSKRKEGSTMKVAERKIDKRRKVKDVVSGMIGKHVVNEEQEERSEEELEGIRFYMLARPIEPPRMQVYVNHNIVTDLKGKLTPTQFNQFKDICFGAYTKMHVCWAQPQIFRCLMVCELEDSSLDELFFRINHTTLRFGIQEFAIITGLNCFADKDDFLFDTSEPNRLINQYFEGKSIIRKAELISKYKNKVWGDGNDDDAIKFAIVYFISTFIYSGEKKSSSIPRIQFDLVESGRYNEYPWGKNVFSKLVKSITKKMDAKKKYYRIDGMPLAMQVWIYECCSAVDLNIAKKKTNRIPRLVNWRTRNSRIHYEFLMEEMFGDNGNPLKYKNIQPSLKEIAFYQLPSKSDAIPENTFQKVGDKDDDEDDDFTLKPPSHKPHNKEKGKQKVTVSLSTSIKKFNMHVGSSCKEKSSPVLHGYRKAKSTPFRSVSTPVKNNAPVQELHNQPDDSAKTTPPMSSKQPQDTKAGKIGVLRQDLASFKDFVTNEFKELRLFILENFKQVMDAVNKSNPQSGAPCQEDGSKSPTHVPDWSNNNSMKDGNQISTFLDKPHFDINEDQTFRFVLEEHVRDNVQENYQPAQIHIQDPLSVHEQSNGKQPVGMPSFETRDINALQNDGIQQSQSQFELLDVLLSSLDTINPKKCVVVHPEGVVYDTTPVLVQRTRRPDRLNSSSYSTNFGSLSGSSSNVVKNYEKKHPFVSNFIRGPYNYDLFDDYAMWLREGLLVRHMNKMHDEDRYKNKKAELAVDMDLGIHLISNKNWFYSLSYDKQLLNDESKIDEIYATYAKIGSEICVANVESDIRDYINRYRLMAAIPWNTIDNVFISVNVEQKNQWVLAVLSIVERCIYVYDSYRAAGHNSYVRDEIQKLAQLLPMYVSMEIANNLDYTQNQDIAYDVTYVEEIPQQGSGDLDCGIYLLAFAEYLSEGEGIPVKYLDSKLHRIRYGALLWQYAAKKMEEWAVSENEAPPRMMRPPARIDNSQLVRID</sequence>
<evidence type="ECO:0000259" key="5">
    <source>
        <dbReference type="PROSITE" id="PS50600"/>
    </source>
</evidence>
<dbReference type="PANTHER" id="PTHR48302:SF3">
    <property type="entry name" value="DUF1985 DOMAIN-CONTAINING PROTEIN"/>
    <property type="match status" value="1"/>
</dbReference>
<feature type="region of interest" description="Disordered" evidence="4">
    <location>
        <begin position="388"/>
        <end position="426"/>
    </location>
</feature>
<dbReference type="Pfam" id="PF02902">
    <property type="entry name" value="Peptidase_C48"/>
    <property type="match status" value="1"/>
</dbReference>
<dbReference type="InterPro" id="IPR038765">
    <property type="entry name" value="Papain-like_cys_pep_sf"/>
</dbReference>
<dbReference type="EMBL" id="CP133618">
    <property type="protein sequence ID" value="WMV36490.1"/>
    <property type="molecule type" value="Genomic_DNA"/>
</dbReference>
<evidence type="ECO:0000256" key="4">
    <source>
        <dbReference type="SAM" id="MobiDB-lite"/>
    </source>
</evidence>
<keyword evidence="7" id="KW-1185">Reference proteome</keyword>
<name>A0AAF0U0H7_SOLVR</name>
<dbReference type="PANTHER" id="PTHR48302">
    <property type="entry name" value="ULP1 PROTEASE FAMILY, C-TERMINAL CATALYTIC DOMAIN CONTAINING PROTEIN"/>
    <property type="match status" value="1"/>
</dbReference>
<dbReference type="PROSITE" id="PS50600">
    <property type="entry name" value="ULP_PROTEASE"/>
    <property type="match status" value="1"/>
</dbReference>
<dbReference type="Pfam" id="PF09331">
    <property type="entry name" value="DUF1985"/>
    <property type="match status" value="1"/>
</dbReference>
<organism evidence="6 7">
    <name type="scientific">Solanum verrucosum</name>
    <dbReference type="NCBI Taxonomy" id="315347"/>
    <lineage>
        <taxon>Eukaryota</taxon>
        <taxon>Viridiplantae</taxon>
        <taxon>Streptophyta</taxon>
        <taxon>Embryophyta</taxon>
        <taxon>Tracheophyta</taxon>
        <taxon>Spermatophyta</taxon>
        <taxon>Magnoliopsida</taxon>
        <taxon>eudicotyledons</taxon>
        <taxon>Gunneridae</taxon>
        <taxon>Pentapetalae</taxon>
        <taxon>asterids</taxon>
        <taxon>lamiids</taxon>
        <taxon>Solanales</taxon>
        <taxon>Solanaceae</taxon>
        <taxon>Solanoideae</taxon>
        <taxon>Solaneae</taxon>
        <taxon>Solanum</taxon>
    </lineage>
</organism>
<feature type="compositionally biased region" description="Basic residues" evidence="4">
    <location>
        <begin position="411"/>
        <end position="423"/>
    </location>
</feature>
<feature type="compositionally biased region" description="Polar residues" evidence="4">
    <location>
        <begin position="488"/>
        <end position="500"/>
    </location>
</feature>
<feature type="compositionally biased region" description="Polar residues" evidence="4">
    <location>
        <begin position="567"/>
        <end position="577"/>
    </location>
</feature>
<feature type="domain" description="Ubiquitin-like protease family profile" evidence="5">
    <location>
        <begin position="736"/>
        <end position="957"/>
    </location>
</feature>
<dbReference type="InterPro" id="IPR003653">
    <property type="entry name" value="Peptidase_C48_C"/>
</dbReference>
<evidence type="ECO:0000313" key="6">
    <source>
        <dbReference type="EMBL" id="WMV36490.1"/>
    </source>
</evidence>
<feature type="region of interest" description="Disordered" evidence="4">
    <location>
        <begin position="440"/>
        <end position="505"/>
    </location>
</feature>
<keyword evidence="2" id="KW-0645">Protease</keyword>
<evidence type="ECO:0000256" key="3">
    <source>
        <dbReference type="ARBA" id="ARBA00022801"/>
    </source>
</evidence>
<dbReference type="GO" id="GO:0008234">
    <property type="term" value="F:cysteine-type peptidase activity"/>
    <property type="evidence" value="ECO:0007669"/>
    <property type="project" value="InterPro"/>
</dbReference>
<comment type="similarity">
    <text evidence="1">Belongs to the peptidase C48 family.</text>
</comment>
<dbReference type="InterPro" id="IPR015410">
    <property type="entry name" value="DUF1985"/>
</dbReference>
<dbReference type="AlphaFoldDB" id="A0AAF0U0H7"/>
<dbReference type="Proteomes" id="UP001234989">
    <property type="component" value="Chromosome 7"/>
</dbReference>
<gene>
    <name evidence="6" type="ORF">MTR67_029875</name>
</gene>
<evidence type="ECO:0000256" key="1">
    <source>
        <dbReference type="ARBA" id="ARBA00005234"/>
    </source>
</evidence>
<feature type="region of interest" description="Disordered" evidence="4">
    <location>
        <begin position="543"/>
        <end position="577"/>
    </location>
</feature>